<evidence type="ECO:0000256" key="8">
    <source>
        <dbReference type="SAM" id="Phobius"/>
    </source>
</evidence>
<evidence type="ECO:0000256" key="3">
    <source>
        <dbReference type="ARBA" id="ARBA00022679"/>
    </source>
</evidence>
<evidence type="ECO:0000256" key="5">
    <source>
        <dbReference type="ARBA" id="ARBA00022989"/>
    </source>
</evidence>
<feature type="transmembrane region" description="Helical" evidence="8">
    <location>
        <begin position="96"/>
        <end position="126"/>
    </location>
</feature>
<proteinExistence type="inferred from homology"/>
<dbReference type="GO" id="GO:0005886">
    <property type="term" value="C:plasma membrane"/>
    <property type="evidence" value="ECO:0007669"/>
    <property type="project" value="UniProtKB-SubCell"/>
</dbReference>
<evidence type="ECO:0000256" key="2">
    <source>
        <dbReference type="ARBA" id="ARBA00022475"/>
    </source>
</evidence>
<evidence type="ECO:0000313" key="10">
    <source>
        <dbReference type="Proteomes" id="UP000219522"/>
    </source>
</evidence>
<dbReference type="Proteomes" id="UP000219522">
    <property type="component" value="Unassembled WGS sequence"/>
</dbReference>
<feature type="transmembrane region" description="Helical" evidence="8">
    <location>
        <begin position="208"/>
        <end position="228"/>
    </location>
</feature>
<comment type="subcellular location">
    <subcellularLocation>
        <location evidence="1">Cell membrane</location>
        <topology evidence="1">Multi-pass membrane protein</topology>
    </subcellularLocation>
</comment>
<feature type="transmembrane region" description="Helical" evidence="8">
    <location>
        <begin position="297"/>
        <end position="316"/>
    </location>
</feature>
<accession>A0A7Z7IA24</accession>
<evidence type="ECO:0008006" key="11">
    <source>
        <dbReference type="Google" id="ProtNLM"/>
    </source>
</evidence>
<dbReference type="RefSeq" id="WP_097190413.1">
    <property type="nucleotide sequence ID" value="NZ_OCSU01000002.1"/>
</dbReference>
<feature type="transmembrane region" description="Helical" evidence="8">
    <location>
        <begin position="176"/>
        <end position="201"/>
    </location>
</feature>
<keyword evidence="3" id="KW-0808">Transferase</keyword>
<sequence length="407" mass="44801">MPGILQRLLKSPRIHAYCGTTLLTFQIYGLLYCTARFWKEKGHPDGYDFQTFWAASRLTLQGTPLRAYDWSAIKEMLHLISPNAVLSGPWFYPPNFLLLITPAALIPSPISYLIFETLTTAIFIVLMRRAMPVRGSTLWILAFPGLWLNFSQGQNAALTASLALGSFLAMRERRAVLAGILIGLLSIKPHLAVLFPIALACAGMWTTFVAAAVTATLFTAVSIGVFGLDIVPTFFHGLSEANDYVARGVLPWDQMASLFASLRALGVPASAAYAVQASQAILAIVAVAYVWRNSKELELRAITLVSATFLTSPYIYNYDALWLGISMSMLTVTTARNGWLRWERLVLAVAWLYPQLGNQMQSHWKIGFGPLVFAALIAIAVRRMRIAAQENCASVAAGLHGMNKARR</sequence>
<evidence type="ECO:0000256" key="1">
    <source>
        <dbReference type="ARBA" id="ARBA00004651"/>
    </source>
</evidence>
<evidence type="ECO:0000256" key="6">
    <source>
        <dbReference type="ARBA" id="ARBA00023136"/>
    </source>
</evidence>
<reference evidence="9 10" key="1">
    <citation type="submission" date="2017-09" db="EMBL/GenBank/DDBJ databases">
        <authorList>
            <person name="Varghese N."/>
            <person name="Submissions S."/>
        </authorList>
    </citation>
    <scope>NUCLEOTIDE SEQUENCE [LARGE SCALE GENOMIC DNA]</scope>
    <source>
        <strain evidence="9 10">OK806</strain>
    </source>
</reference>
<protein>
    <recommendedName>
        <fullName evidence="11">Polyprenol-phosphate-mannose-dependent alpha-(1-2)-phosphatidylinositol mannoside mannosyltransferase</fullName>
    </recommendedName>
</protein>
<organism evidence="9 10">
    <name type="scientific">Caballeronia arationis</name>
    <dbReference type="NCBI Taxonomy" id="1777142"/>
    <lineage>
        <taxon>Bacteria</taxon>
        <taxon>Pseudomonadati</taxon>
        <taxon>Pseudomonadota</taxon>
        <taxon>Betaproteobacteria</taxon>
        <taxon>Burkholderiales</taxon>
        <taxon>Burkholderiaceae</taxon>
        <taxon>Caballeronia</taxon>
    </lineage>
</organism>
<dbReference type="Pfam" id="PF09594">
    <property type="entry name" value="GT87"/>
    <property type="match status" value="1"/>
</dbReference>
<keyword evidence="5 8" id="KW-1133">Transmembrane helix</keyword>
<dbReference type="GO" id="GO:0016758">
    <property type="term" value="F:hexosyltransferase activity"/>
    <property type="evidence" value="ECO:0007669"/>
    <property type="project" value="InterPro"/>
</dbReference>
<gene>
    <name evidence="9" type="ORF">SAMN05446927_5424</name>
</gene>
<evidence type="ECO:0000256" key="4">
    <source>
        <dbReference type="ARBA" id="ARBA00022692"/>
    </source>
</evidence>
<dbReference type="EMBL" id="OCSU01000002">
    <property type="protein sequence ID" value="SOE82112.1"/>
    <property type="molecule type" value="Genomic_DNA"/>
</dbReference>
<comment type="caution">
    <text evidence="9">The sequence shown here is derived from an EMBL/GenBank/DDBJ whole genome shotgun (WGS) entry which is preliminary data.</text>
</comment>
<feature type="transmembrane region" description="Helical" evidence="8">
    <location>
        <begin position="138"/>
        <end position="164"/>
    </location>
</feature>
<feature type="transmembrane region" description="Helical" evidence="8">
    <location>
        <begin position="362"/>
        <end position="381"/>
    </location>
</feature>
<name>A0A7Z7IA24_9BURK</name>
<keyword evidence="10" id="KW-1185">Reference proteome</keyword>
<evidence type="ECO:0000256" key="7">
    <source>
        <dbReference type="ARBA" id="ARBA00024033"/>
    </source>
</evidence>
<comment type="similarity">
    <text evidence="7">Belongs to the glycosyltransferase 87 family.</text>
</comment>
<evidence type="ECO:0000313" key="9">
    <source>
        <dbReference type="EMBL" id="SOE82112.1"/>
    </source>
</evidence>
<dbReference type="AlphaFoldDB" id="A0A7Z7IA24"/>
<keyword evidence="2" id="KW-1003">Cell membrane</keyword>
<keyword evidence="4 8" id="KW-0812">Transmembrane</keyword>
<keyword evidence="6 8" id="KW-0472">Membrane</keyword>
<feature type="transmembrane region" description="Helical" evidence="8">
    <location>
        <begin position="271"/>
        <end position="290"/>
    </location>
</feature>
<dbReference type="InterPro" id="IPR018584">
    <property type="entry name" value="GT87"/>
</dbReference>